<dbReference type="CDD" id="cd06171">
    <property type="entry name" value="Sigma70_r4"/>
    <property type="match status" value="1"/>
</dbReference>
<evidence type="ECO:0000313" key="9">
    <source>
        <dbReference type="EMBL" id="MDR7382932.1"/>
    </source>
</evidence>
<dbReference type="SUPFAM" id="SSF88946">
    <property type="entry name" value="Sigma2 domain of RNA polymerase sigma factors"/>
    <property type="match status" value="1"/>
</dbReference>
<dbReference type="PANTHER" id="PTHR43133:SF50">
    <property type="entry name" value="ECF RNA POLYMERASE SIGMA FACTOR SIGM"/>
    <property type="match status" value="1"/>
</dbReference>
<comment type="caution">
    <text evidence="9">The sequence shown here is derived from an EMBL/GenBank/DDBJ whole genome shotgun (WGS) entry which is preliminary data.</text>
</comment>
<organism evidence="9 10">
    <name type="scientific">Promicromonospora iranensis</name>
    <dbReference type="NCBI Taxonomy" id="1105144"/>
    <lineage>
        <taxon>Bacteria</taxon>
        <taxon>Bacillati</taxon>
        <taxon>Actinomycetota</taxon>
        <taxon>Actinomycetes</taxon>
        <taxon>Micrococcales</taxon>
        <taxon>Promicromonosporaceae</taxon>
        <taxon>Promicromonospora</taxon>
    </lineage>
</organism>
<dbReference type="InterPro" id="IPR013249">
    <property type="entry name" value="RNA_pol_sigma70_r4_t2"/>
</dbReference>
<dbReference type="EMBL" id="JAVDYE010000001">
    <property type="protein sequence ID" value="MDR7382932.1"/>
    <property type="molecule type" value="Genomic_DNA"/>
</dbReference>
<dbReference type="InterPro" id="IPR036388">
    <property type="entry name" value="WH-like_DNA-bd_sf"/>
</dbReference>
<dbReference type="Pfam" id="PF04542">
    <property type="entry name" value="Sigma70_r2"/>
    <property type="match status" value="1"/>
</dbReference>
<sequence length="616" mass="66659">MAQWEAELTELATSRGGALVGYAYSLCRDRARAEDLVQDALVKVFSRLRRPHGSADGGQHVVDLDQPQVTNAEGYVRRAILTIYLDGYRRQNHWSGLKHLLADDELSPGADRVATARVDVGVALAQLSTRQREAVVLRFFEDMTVPQIATALGTRPGTIKRYLSDAMELLRVSLAEIVTPDVDTALDERLDAVAGAVRRRRTAKVGAVAGMSMVLAVVLAWGAFSVKPWIRSEPLPAEDKIEYTPGYVPASWHEDVGIYCGMPVEELEAMDTGTLDVEIAGDLVPDPQGTTAFWSLPVTISGEVPDGMFDESSGYMTWPLIVWTHEGRIVDLPDYWREAANDEAPPELVEHGTWTGLASTGNASTCRADTLVGTADVPSSYYDNERAGGRYELMVIVADPHTGDDPELDDRRLLVSDPVTVDLDSGVAPPPEFAPPSDDCSGAAYAGRELVAPGAPAGVRDTAARLLEAVTTCDERLVVELAGNVFDTASTFQTEVRSVNEVFALPETGGRTPYATIARLLTETQPVNSYDGGSGTWPRVTTFLKSETAWQEAIDAGAVSSAQADADRAAGRYSGWQLSIQDPGMGEGHTWETFYEGYDPSCNSAYREPPPECADL</sequence>
<dbReference type="InterPro" id="IPR013325">
    <property type="entry name" value="RNA_pol_sigma_r2"/>
</dbReference>
<dbReference type="RefSeq" id="WP_274991717.1">
    <property type="nucleotide sequence ID" value="NZ_JAJQQP010000001.1"/>
</dbReference>
<keyword evidence="2" id="KW-0805">Transcription regulation</keyword>
<evidence type="ECO:0000259" key="8">
    <source>
        <dbReference type="Pfam" id="PF08281"/>
    </source>
</evidence>
<gene>
    <name evidence="9" type="ORF">J2S48_002447</name>
</gene>
<evidence type="ECO:0000256" key="1">
    <source>
        <dbReference type="ARBA" id="ARBA00010641"/>
    </source>
</evidence>
<protein>
    <submittedName>
        <fullName evidence="9">RNA polymerase sigma factor (Sigma-70 family)</fullName>
    </submittedName>
</protein>
<keyword evidence="6" id="KW-1133">Transmembrane helix</keyword>
<proteinExistence type="inferred from homology"/>
<keyword evidence="6" id="KW-0472">Membrane</keyword>
<feature type="domain" description="RNA polymerase sigma-70 region 2" evidence="7">
    <location>
        <begin position="16"/>
        <end position="49"/>
    </location>
</feature>
<keyword evidence="3" id="KW-0731">Sigma factor</keyword>
<dbReference type="SUPFAM" id="SSF88659">
    <property type="entry name" value="Sigma3 and sigma4 domains of RNA polymerase sigma factors"/>
    <property type="match status" value="1"/>
</dbReference>
<feature type="transmembrane region" description="Helical" evidence="6">
    <location>
        <begin position="205"/>
        <end position="224"/>
    </location>
</feature>
<evidence type="ECO:0000256" key="2">
    <source>
        <dbReference type="ARBA" id="ARBA00023015"/>
    </source>
</evidence>
<dbReference type="Gene3D" id="1.10.1740.10">
    <property type="match status" value="1"/>
</dbReference>
<dbReference type="Gene3D" id="1.10.10.10">
    <property type="entry name" value="Winged helix-like DNA-binding domain superfamily/Winged helix DNA-binding domain"/>
    <property type="match status" value="1"/>
</dbReference>
<name>A0ABU2CNL7_9MICO</name>
<reference evidence="9 10" key="1">
    <citation type="submission" date="2023-07" db="EMBL/GenBank/DDBJ databases">
        <title>Sequencing the genomes of 1000 actinobacteria strains.</title>
        <authorList>
            <person name="Klenk H.-P."/>
        </authorList>
    </citation>
    <scope>NUCLEOTIDE SEQUENCE [LARGE SCALE GENOMIC DNA]</scope>
    <source>
        <strain evidence="9 10">DSM 45554</strain>
    </source>
</reference>
<evidence type="ECO:0000256" key="5">
    <source>
        <dbReference type="ARBA" id="ARBA00023163"/>
    </source>
</evidence>
<evidence type="ECO:0000313" key="10">
    <source>
        <dbReference type="Proteomes" id="UP001183585"/>
    </source>
</evidence>
<dbReference type="NCBIfam" id="TIGR02937">
    <property type="entry name" value="sigma70-ECF"/>
    <property type="match status" value="1"/>
</dbReference>
<dbReference type="InterPro" id="IPR039425">
    <property type="entry name" value="RNA_pol_sigma-70-like"/>
</dbReference>
<dbReference type="PANTHER" id="PTHR43133">
    <property type="entry name" value="RNA POLYMERASE ECF-TYPE SIGMA FACTO"/>
    <property type="match status" value="1"/>
</dbReference>
<keyword evidence="6" id="KW-0812">Transmembrane</keyword>
<evidence type="ECO:0000259" key="7">
    <source>
        <dbReference type="Pfam" id="PF04542"/>
    </source>
</evidence>
<evidence type="ECO:0000256" key="4">
    <source>
        <dbReference type="ARBA" id="ARBA00023125"/>
    </source>
</evidence>
<feature type="domain" description="RNA polymerase sigma factor 70 region 4 type 2" evidence="8">
    <location>
        <begin position="121"/>
        <end position="169"/>
    </location>
</feature>
<comment type="similarity">
    <text evidence="1">Belongs to the sigma-70 factor family. ECF subfamily.</text>
</comment>
<dbReference type="InterPro" id="IPR007627">
    <property type="entry name" value="RNA_pol_sigma70_r2"/>
</dbReference>
<keyword evidence="10" id="KW-1185">Reference proteome</keyword>
<evidence type="ECO:0000256" key="6">
    <source>
        <dbReference type="SAM" id="Phobius"/>
    </source>
</evidence>
<dbReference type="Proteomes" id="UP001183585">
    <property type="component" value="Unassembled WGS sequence"/>
</dbReference>
<evidence type="ECO:0000256" key="3">
    <source>
        <dbReference type="ARBA" id="ARBA00023082"/>
    </source>
</evidence>
<keyword evidence="4" id="KW-0238">DNA-binding</keyword>
<accession>A0ABU2CNL7</accession>
<dbReference type="InterPro" id="IPR014284">
    <property type="entry name" value="RNA_pol_sigma-70_dom"/>
</dbReference>
<dbReference type="Pfam" id="PF08281">
    <property type="entry name" value="Sigma70_r4_2"/>
    <property type="match status" value="1"/>
</dbReference>
<dbReference type="InterPro" id="IPR013324">
    <property type="entry name" value="RNA_pol_sigma_r3/r4-like"/>
</dbReference>
<keyword evidence="5" id="KW-0804">Transcription</keyword>